<evidence type="ECO:0000313" key="3">
    <source>
        <dbReference type="EMBL" id="KAF2752205.1"/>
    </source>
</evidence>
<dbReference type="AlphaFoldDB" id="A0A6A6VQ11"/>
<keyword evidence="3" id="KW-0121">Carboxypeptidase</keyword>
<evidence type="ECO:0000256" key="1">
    <source>
        <dbReference type="SAM" id="SignalP"/>
    </source>
</evidence>
<keyword evidence="1" id="KW-0732">Signal</keyword>
<feature type="domain" description="ARB-07466-like C-terminal" evidence="2">
    <location>
        <begin position="117"/>
        <end position="230"/>
    </location>
</feature>
<keyword evidence="3" id="KW-0645">Protease</keyword>
<dbReference type="Proteomes" id="UP000799440">
    <property type="component" value="Unassembled WGS sequence"/>
</dbReference>
<keyword evidence="4" id="KW-1185">Reference proteome</keyword>
<protein>
    <submittedName>
        <fullName evidence="3">D-alanyl-D-alanine carboxypeptidase</fullName>
    </submittedName>
</protein>
<dbReference type="OrthoDB" id="2251794at2759"/>
<feature type="chain" id="PRO_5025669860" evidence="1">
    <location>
        <begin position="20"/>
        <end position="230"/>
    </location>
</feature>
<gene>
    <name evidence="3" type="ORF">M011DRAFT_394421</name>
</gene>
<accession>A0A6A6VQ11</accession>
<dbReference type="InterPro" id="IPR058593">
    <property type="entry name" value="ARB_07466-like_C"/>
</dbReference>
<name>A0A6A6VQ11_9PLEO</name>
<evidence type="ECO:0000259" key="2">
    <source>
        <dbReference type="Pfam" id="PF26571"/>
    </source>
</evidence>
<dbReference type="GO" id="GO:0004180">
    <property type="term" value="F:carboxypeptidase activity"/>
    <property type="evidence" value="ECO:0007669"/>
    <property type="project" value="UniProtKB-KW"/>
</dbReference>
<dbReference type="EMBL" id="MU006561">
    <property type="protein sequence ID" value="KAF2752205.1"/>
    <property type="molecule type" value="Genomic_DNA"/>
</dbReference>
<dbReference type="Pfam" id="PF26571">
    <property type="entry name" value="VldE"/>
    <property type="match status" value="1"/>
</dbReference>
<feature type="signal peptide" evidence="1">
    <location>
        <begin position="1"/>
        <end position="19"/>
    </location>
</feature>
<proteinExistence type="predicted"/>
<organism evidence="3 4">
    <name type="scientific">Sporormia fimetaria CBS 119925</name>
    <dbReference type="NCBI Taxonomy" id="1340428"/>
    <lineage>
        <taxon>Eukaryota</taxon>
        <taxon>Fungi</taxon>
        <taxon>Dikarya</taxon>
        <taxon>Ascomycota</taxon>
        <taxon>Pezizomycotina</taxon>
        <taxon>Dothideomycetes</taxon>
        <taxon>Pleosporomycetidae</taxon>
        <taxon>Pleosporales</taxon>
        <taxon>Sporormiaceae</taxon>
        <taxon>Sporormia</taxon>
    </lineage>
</organism>
<sequence>MRWFAVSAILASQVAFAALNEPCYGANGVAGVCVSTATCSSNGGVTSSGGCPRDPADVKCCAKPTCGASPGNCRWSSDCAGSSLSGLCPGPSGFKCCQSSATGFGGYAAPKIPAVGPCKQVSVDGAKRVVAQFPGRIRDIGCVRACDCSASGASDHCCGKAVDLMCSDVTETASIGGKAIAEWIMNNQASLKVKYIIWGQRIWNPSQDAVKAWSSWRTMEDRGNVRENHW</sequence>
<keyword evidence="3" id="KW-0378">Hydrolase</keyword>
<evidence type="ECO:0000313" key="4">
    <source>
        <dbReference type="Proteomes" id="UP000799440"/>
    </source>
</evidence>
<reference evidence="3" key="1">
    <citation type="journal article" date="2020" name="Stud. Mycol.">
        <title>101 Dothideomycetes genomes: a test case for predicting lifestyles and emergence of pathogens.</title>
        <authorList>
            <person name="Haridas S."/>
            <person name="Albert R."/>
            <person name="Binder M."/>
            <person name="Bloem J."/>
            <person name="Labutti K."/>
            <person name="Salamov A."/>
            <person name="Andreopoulos B."/>
            <person name="Baker S."/>
            <person name="Barry K."/>
            <person name="Bills G."/>
            <person name="Bluhm B."/>
            <person name="Cannon C."/>
            <person name="Castanera R."/>
            <person name="Culley D."/>
            <person name="Daum C."/>
            <person name="Ezra D."/>
            <person name="Gonzalez J."/>
            <person name="Henrissat B."/>
            <person name="Kuo A."/>
            <person name="Liang C."/>
            <person name="Lipzen A."/>
            <person name="Lutzoni F."/>
            <person name="Magnuson J."/>
            <person name="Mondo S."/>
            <person name="Nolan M."/>
            <person name="Ohm R."/>
            <person name="Pangilinan J."/>
            <person name="Park H.-J."/>
            <person name="Ramirez L."/>
            <person name="Alfaro M."/>
            <person name="Sun H."/>
            <person name="Tritt A."/>
            <person name="Yoshinaga Y."/>
            <person name="Zwiers L.-H."/>
            <person name="Turgeon B."/>
            <person name="Goodwin S."/>
            <person name="Spatafora J."/>
            <person name="Crous P."/>
            <person name="Grigoriev I."/>
        </authorList>
    </citation>
    <scope>NUCLEOTIDE SEQUENCE</scope>
    <source>
        <strain evidence="3">CBS 119925</strain>
    </source>
</reference>